<dbReference type="AlphaFoldDB" id="A0A1H8H206"/>
<name>A0A1H8H206_9HYPH</name>
<evidence type="ECO:0000256" key="1">
    <source>
        <dbReference type="ARBA" id="ARBA00005662"/>
    </source>
</evidence>
<dbReference type="OrthoDB" id="9810718at2"/>
<evidence type="ECO:0000313" key="6">
    <source>
        <dbReference type="Proteomes" id="UP000198939"/>
    </source>
</evidence>
<dbReference type="EMBL" id="FOCV01000005">
    <property type="protein sequence ID" value="SEN50060.1"/>
    <property type="molecule type" value="Genomic_DNA"/>
</dbReference>
<evidence type="ECO:0000259" key="2">
    <source>
        <dbReference type="SMART" id="SM00854"/>
    </source>
</evidence>
<reference evidence="3" key="1">
    <citation type="submission" date="2016-10" db="EMBL/GenBank/DDBJ databases">
        <authorList>
            <person name="de Groot N.N."/>
        </authorList>
    </citation>
    <scope>NUCLEOTIDE SEQUENCE [LARGE SCALE GENOMIC DNA]</scope>
    <source>
        <strain evidence="3">CCBAU85039</strain>
    </source>
</reference>
<reference evidence="4 6" key="2">
    <citation type="submission" date="2016-10" db="EMBL/GenBank/DDBJ databases">
        <authorList>
            <person name="Varghese N."/>
            <person name="Submissions S."/>
        </authorList>
    </citation>
    <scope>NUCLEOTIDE SEQUENCE [LARGE SCALE GENOMIC DNA]</scope>
    <source>
        <strain evidence="4 6">CGMCC 1.7071</strain>
    </source>
</reference>
<dbReference type="CDD" id="cd07381">
    <property type="entry name" value="MPP_CapA"/>
    <property type="match status" value="1"/>
</dbReference>
<dbReference type="Pfam" id="PF09587">
    <property type="entry name" value="PGA_cap"/>
    <property type="match status" value="1"/>
</dbReference>
<evidence type="ECO:0000313" key="5">
    <source>
        <dbReference type="Proteomes" id="UP000183063"/>
    </source>
</evidence>
<accession>A0A1H8H206</accession>
<dbReference type="Proteomes" id="UP000198939">
    <property type="component" value="Unassembled WGS sequence"/>
</dbReference>
<sequence>MTHSFTVIATGQSLIHQDFRATADDRLRAIEEIIRSADVSFTNFEMTVFGDHAGWPLKGSYFGYAPPSVLDCLREMGFNALSLANNHAFDLGPSGVLSTIEEASQRGFLHAGTGRDWQSAGAVAMKQIAGRTVGLIAMDAGPGPAFMYAEDPGQGRPSRPGINELRVERRFEVDQHNFEILSTLQRQFGSTDLEHANYAQPNDPPRIHTDREINFYGTVFARSVEQARRIAVDPQSAIAQLGAIRKASADGAFVIAYLHHHHWEPDWQRTPLWVQDFARLCVEAGARMFVSHGAPVLQAIEIHQDAPIFYGLGNFIFHTAHGDEEWSPSEVWKSVIASCVFNESGDLQRIELDPIVIGGLQALRDRNLSRLAYPVLAMEDAAVDILTELKQRCRAFGTELTIEGERGFISNSEGSAERLPSRT</sequence>
<evidence type="ECO:0000313" key="4">
    <source>
        <dbReference type="EMBL" id="SEN50060.1"/>
    </source>
</evidence>
<dbReference type="Gene3D" id="3.60.21.10">
    <property type="match status" value="1"/>
</dbReference>
<dbReference type="SUPFAM" id="SSF56300">
    <property type="entry name" value="Metallo-dependent phosphatases"/>
    <property type="match status" value="1"/>
</dbReference>
<dbReference type="RefSeq" id="WP_072372734.1">
    <property type="nucleotide sequence ID" value="NZ_FNXB01000007.1"/>
</dbReference>
<dbReference type="EMBL" id="FNXB01000007">
    <property type="protein sequence ID" value="SEH63773.1"/>
    <property type="molecule type" value="Genomic_DNA"/>
</dbReference>
<feature type="domain" description="Capsule synthesis protein CapA" evidence="2">
    <location>
        <begin position="6"/>
        <end position="319"/>
    </location>
</feature>
<dbReference type="STRING" id="501024.RTCCBAU85039_1521"/>
<dbReference type="PANTHER" id="PTHR33393">
    <property type="entry name" value="POLYGLUTAMINE SYNTHESIS ACCESSORY PROTEIN RV0574C-RELATED"/>
    <property type="match status" value="1"/>
</dbReference>
<dbReference type="InterPro" id="IPR052169">
    <property type="entry name" value="CW_Biosynth-Accessory"/>
</dbReference>
<protein>
    <submittedName>
        <fullName evidence="3">Capsule biosynthesis protein CapA</fullName>
    </submittedName>
    <submittedName>
        <fullName evidence="4">Poly-gamma-glutamate synthesis protein (Capsule biosynthesis protein)</fullName>
    </submittedName>
</protein>
<dbReference type="PANTHER" id="PTHR33393:SF11">
    <property type="entry name" value="POLYGLUTAMINE SYNTHESIS ACCESSORY PROTEIN RV0574C-RELATED"/>
    <property type="match status" value="1"/>
</dbReference>
<dbReference type="InterPro" id="IPR029052">
    <property type="entry name" value="Metallo-depent_PP-like"/>
</dbReference>
<keyword evidence="6" id="KW-1185">Reference proteome</keyword>
<dbReference type="Proteomes" id="UP000183063">
    <property type="component" value="Unassembled WGS sequence"/>
</dbReference>
<dbReference type="SMART" id="SM00854">
    <property type="entry name" value="PGA_cap"/>
    <property type="match status" value="1"/>
</dbReference>
<evidence type="ECO:0000313" key="3">
    <source>
        <dbReference type="EMBL" id="SEH63773.1"/>
    </source>
</evidence>
<dbReference type="InterPro" id="IPR019079">
    <property type="entry name" value="Capsule_synth_CapA"/>
</dbReference>
<organism evidence="3 5">
    <name type="scientific">Rhizobium tibeticum</name>
    <dbReference type="NCBI Taxonomy" id="501024"/>
    <lineage>
        <taxon>Bacteria</taxon>
        <taxon>Pseudomonadati</taxon>
        <taxon>Pseudomonadota</taxon>
        <taxon>Alphaproteobacteria</taxon>
        <taxon>Hyphomicrobiales</taxon>
        <taxon>Rhizobiaceae</taxon>
        <taxon>Rhizobium/Agrobacterium group</taxon>
        <taxon>Rhizobium</taxon>
    </lineage>
</organism>
<reference evidence="5" key="3">
    <citation type="submission" date="2016-10" db="EMBL/GenBank/DDBJ databases">
        <authorList>
            <person name="Wibberg D."/>
        </authorList>
    </citation>
    <scope>NUCLEOTIDE SEQUENCE [LARGE SCALE GENOMIC DNA]</scope>
</reference>
<comment type="similarity">
    <text evidence="1">Belongs to the CapA family.</text>
</comment>
<gene>
    <name evidence="3" type="primary">capA</name>
    <name evidence="3" type="ORF">RTCCBAU85039_1521</name>
    <name evidence="4" type="ORF">SAMN05216228_100513</name>
</gene>
<proteinExistence type="inferred from homology"/>